<dbReference type="InterPro" id="IPR015377">
    <property type="entry name" value="Fumarylacetoacetase_N"/>
</dbReference>
<gene>
    <name evidence="19" type="ORF">CHC_T00005558001</name>
</gene>
<keyword evidence="10 16" id="KW-0828">Tyrosine catabolism</keyword>
<dbReference type="Gramene" id="CDF36902">
    <property type="protein sequence ID" value="CDF36902"/>
    <property type="gene ID" value="CHC_T00005558001"/>
</dbReference>
<comment type="similarity">
    <text evidence="3 16">Belongs to the FAH family.</text>
</comment>
<feature type="binding site" evidence="15">
    <location>
        <position position="189"/>
    </location>
    <ligand>
        <name>Ca(2+)</name>
        <dbReference type="ChEBI" id="CHEBI:29108"/>
    </ligand>
</feature>
<evidence type="ECO:0000256" key="13">
    <source>
        <dbReference type="PIRSR" id="PIRSR605959-1"/>
    </source>
</evidence>
<dbReference type="GO" id="GO:0046872">
    <property type="term" value="F:metal ion binding"/>
    <property type="evidence" value="ECO:0007669"/>
    <property type="project" value="UniProtKB-UniRule"/>
</dbReference>
<evidence type="ECO:0000313" key="19">
    <source>
        <dbReference type="EMBL" id="CDF36902.1"/>
    </source>
</evidence>
<organism evidence="19 20">
    <name type="scientific">Chondrus crispus</name>
    <name type="common">Carrageen Irish moss</name>
    <name type="synonym">Polymorpha crispa</name>
    <dbReference type="NCBI Taxonomy" id="2769"/>
    <lineage>
        <taxon>Eukaryota</taxon>
        <taxon>Rhodophyta</taxon>
        <taxon>Florideophyceae</taxon>
        <taxon>Rhodymeniophycidae</taxon>
        <taxon>Gigartinales</taxon>
        <taxon>Gigartinaceae</taxon>
        <taxon>Chondrus</taxon>
    </lineage>
</organism>
<feature type="binding site" evidence="15">
    <location>
        <position position="187"/>
    </location>
    <ligand>
        <name>Ca(2+)</name>
        <dbReference type="ChEBI" id="CHEBI:29108"/>
    </ligand>
</feature>
<evidence type="ECO:0000256" key="16">
    <source>
        <dbReference type="RuleBase" id="RU366008"/>
    </source>
</evidence>
<feature type="binding site" evidence="15">
    <location>
        <position position="242"/>
    </location>
    <ligand>
        <name>Mg(2+)</name>
        <dbReference type="ChEBI" id="CHEBI:18420"/>
    </ligand>
</feature>
<evidence type="ECO:0000256" key="11">
    <source>
        <dbReference type="ARBA" id="ARBA00023232"/>
    </source>
</evidence>
<dbReference type="GO" id="GO:1902000">
    <property type="term" value="P:homogentisate catabolic process"/>
    <property type="evidence" value="ECO:0007669"/>
    <property type="project" value="TreeGrafter"/>
</dbReference>
<reference evidence="20" key="1">
    <citation type="journal article" date="2013" name="Proc. Natl. Acad. Sci. U.S.A.">
        <title>Genome structure and metabolic features in the red seaweed Chondrus crispus shed light on evolution of the Archaeplastida.</title>
        <authorList>
            <person name="Collen J."/>
            <person name="Porcel B."/>
            <person name="Carre W."/>
            <person name="Ball S.G."/>
            <person name="Chaparro C."/>
            <person name="Tonon T."/>
            <person name="Barbeyron T."/>
            <person name="Michel G."/>
            <person name="Noel B."/>
            <person name="Valentin K."/>
            <person name="Elias M."/>
            <person name="Artiguenave F."/>
            <person name="Arun A."/>
            <person name="Aury J.M."/>
            <person name="Barbosa-Neto J.F."/>
            <person name="Bothwell J.H."/>
            <person name="Bouget F.Y."/>
            <person name="Brillet L."/>
            <person name="Cabello-Hurtado F."/>
            <person name="Capella-Gutierrez S."/>
            <person name="Charrier B."/>
            <person name="Cladiere L."/>
            <person name="Cock J.M."/>
            <person name="Coelho S.M."/>
            <person name="Colleoni C."/>
            <person name="Czjzek M."/>
            <person name="Da Silva C."/>
            <person name="Delage L."/>
            <person name="Denoeud F."/>
            <person name="Deschamps P."/>
            <person name="Dittami S.M."/>
            <person name="Gabaldon T."/>
            <person name="Gachon C.M."/>
            <person name="Groisillier A."/>
            <person name="Herve C."/>
            <person name="Jabbari K."/>
            <person name="Katinka M."/>
            <person name="Kloareg B."/>
            <person name="Kowalczyk N."/>
            <person name="Labadie K."/>
            <person name="Leblanc C."/>
            <person name="Lopez P.J."/>
            <person name="McLachlan D.H."/>
            <person name="Meslet-Cladiere L."/>
            <person name="Moustafa A."/>
            <person name="Nehr Z."/>
            <person name="Nyvall Collen P."/>
            <person name="Panaud O."/>
            <person name="Partensky F."/>
            <person name="Poulain J."/>
            <person name="Rensing S.A."/>
            <person name="Rousvoal S."/>
            <person name="Samson G."/>
            <person name="Symeonidi A."/>
            <person name="Weissenbach J."/>
            <person name="Zambounis A."/>
            <person name="Wincker P."/>
            <person name="Boyen C."/>
        </authorList>
    </citation>
    <scope>NUCLEOTIDE SEQUENCE [LARGE SCALE GENOMIC DNA]</scope>
    <source>
        <strain evidence="20">cv. Stackhouse</strain>
    </source>
</reference>
<dbReference type="PANTHER" id="PTHR43069">
    <property type="entry name" value="FUMARYLACETOACETASE"/>
    <property type="match status" value="1"/>
</dbReference>
<dbReference type="RefSeq" id="XP_005716721.1">
    <property type="nucleotide sequence ID" value="XM_005716664.1"/>
</dbReference>
<dbReference type="Pfam" id="PF09298">
    <property type="entry name" value="FAA_hydrolase_N"/>
    <property type="match status" value="1"/>
</dbReference>
<dbReference type="EMBL" id="HG001807">
    <property type="protein sequence ID" value="CDF36902.1"/>
    <property type="molecule type" value="Genomic_DNA"/>
</dbReference>
<dbReference type="Pfam" id="PF01557">
    <property type="entry name" value="FAA_hydrolase"/>
    <property type="match status" value="1"/>
</dbReference>
<keyword evidence="11 16" id="KW-0585">Phenylalanine catabolism</keyword>
<dbReference type="UniPathway" id="UPA00139">
    <property type="reaction ID" value="UER00341"/>
</dbReference>
<feature type="binding site" evidence="15">
    <location>
        <position position="246"/>
    </location>
    <ligand>
        <name>Mg(2+)</name>
        <dbReference type="ChEBI" id="CHEBI:18420"/>
    </ligand>
</feature>
<evidence type="ECO:0000313" key="20">
    <source>
        <dbReference type="Proteomes" id="UP000012073"/>
    </source>
</evidence>
<sequence length="414" mass="44911">MQPSFVASACDASCPFPLNNLPYGVFSQKDTSRSVCVAIGDRPLVTAKTAGTIFSEATLNAFLALGKPAWLEVRVALQDALSAAPKRQNMQAELMPLQSDVTMHLPAKIGDYTDFYSSLNHARNVGTMFRGPENALPPNWLHMPIGYHGRASSVVVSGTPVTRPCGQLRPNPEAPPVFAPCRLLDFELEMATLIGGPENELGKRIPMNEAGDRIFGFSLMNDWSARDIQKWEYVPLGPFGAKSFATTISPWIIPLEALEPFKQEPQAQDPEVLPYLRGESSMRGHCTYNIDLTVKLQSVAGELPSTVCRSNFKNLYWTVAQQITHHAVTGCNMQPGDLIASGTISGEDASAFGSMLELSWKGTKEIALENCDSPTTRKFLQDGDTVVMEGHAVGNGFTIGFGDCSGNILPASKE</sequence>
<dbReference type="Gene3D" id="3.90.850.10">
    <property type="entry name" value="Fumarylacetoacetase-like, C-terminal domain"/>
    <property type="match status" value="1"/>
</dbReference>
<evidence type="ECO:0000256" key="12">
    <source>
        <dbReference type="ARBA" id="ARBA00031740"/>
    </source>
</evidence>
<dbReference type="OMA" id="YWTAAQQ"/>
<comment type="cofactor">
    <cofactor evidence="16">
        <name>Mg(2+)</name>
        <dbReference type="ChEBI" id="CHEBI:18420"/>
    </cofactor>
    <cofactor evidence="16">
        <name>Ca(2+)</name>
        <dbReference type="ChEBI" id="CHEBI:29108"/>
    </cofactor>
</comment>
<dbReference type="Gene3D" id="2.30.30.230">
    <property type="entry name" value="Fumarylacetoacetase, N-terminal domain"/>
    <property type="match status" value="1"/>
</dbReference>
<dbReference type="SUPFAM" id="SSF63433">
    <property type="entry name" value="Fumarylacetoacetate hydrolase, FAH, N-terminal domain"/>
    <property type="match status" value="1"/>
</dbReference>
<evidence type="ECO:0000256" key="15">
    <source>
        <dbReference type="PIRSR" id="PIRSR605959-3"/>
    </source>
</evidence>
<dbReference type="OrthoDB" id="9971669at2759"/>
<evidence type="ECO:0000256" key="14">
    <source>
        <dbReference type="PIRSR" id="PIRSR605959-2"/>
    </source>
</evidence>
<evidence type="ECO:0000256" key="3">
    <source>
        <dbReference type="ARBA" id="ARBA00010211"/>
    </source>
</evidence>
<evidence type="ECO:0000256" key="1">
    <source>
        <dbReference type="ARBA" id="ARBA00000353"/>
    </source>
</evidence>
<evidence type="ECO:0000259" key="17">
    <source>
        <dbReference type="Pfam" id="PF01557"/>
    </source>
</evidence>
<dbReference type="KEGG" id="ccp:CHC_T00005558001"/>
<feature type="binding site" evidence="15">
    <location>
        <position position="222"/>
    </location>
    <ligand>
        <name>Mg(2+)</name>
        <dbReference type="ChEBI" id="CHEBI:18420"/>
    </ligand>
</feature>
<dbReference type="InterPro" id="IPR036462">
    <property type="entry name" value="Fumarylacetoacetase_N_sf"/>
</dbReference>
<feature type="active site" description="Proton acceptor" evidence="13">
    <location>
        <position position="121"/>
    </location>
</feature>
<dbReference type="GeneID" id="17324425"/>
<dbReference type="GO" id="GO:0006572">
    <property type="term" value="P:L-tyrosine catabolic process"/>
    <property type="evidence" value="ECO:0007669"/>
    <property type="project" value="UniProtKB-UniRule"/>
</dbReference>
<dbReference type="AlphaFoldDB" id="R7QEG5"/>
<feature type="binding site" evidence="14">
    <location>
        <position position="343"/>
    </location>
    <ligand>
        <name>substrate</name>
    </ligand>
</feature>
<comment type="catalytic activity">
    <reaction evidence="1 16">
        <text>4-fumarylacetoacetate + H2O = acetoacetate + fumarate + H(+)</text>
        <dbReference type="Rhea" id="RHEA:10244"/>
        <dbReference type="ChEBI" id="CHEBI:13705"/>
        <dbReference type="ChEBI" id="CHEBI:15377"/>
        <dbReference type="ChEBI" id="CHEBI:15378"/>
        <dbReference type="ChEBI" id="CHEBI:18034"/>
        <dbReference type="ChEBI" id="CHEBI:29806"/>
        <dbReference type="EC" id="3.7.1.2"/>
    </reaction>
</comment>
<evidence type="ECO:0000256" key="4">
    <source>
        <dbReference type="ARBA" id="ARBA00012094"/>
    </source>
</evidence>
<dbReference type="Proteomes" id="UP000012073">
    <property type="component" value="Unassembled WGS sequence"/>
</dbReference>
<keyword evidence="9 15" id="KW-0460">Magnesium</keyword>
<keyword evidence="20" id="KW-1185">Reference proteome</keyword>
<keyword evidence="8 15" id="KW-0106">Calcium</keyword>
<protein>
    <recommendedName>
        <fullName evidence="5 16">Fumarylacetoacetase</fullName>
        <ecNumber evidence="4 16">3.7.1.2</ecNumber>
    </recommendedName>
    <alternativeName>
        <fullName evidence="12 16">Fumarylacetoacetate hydrolase</fullName>
    </alternativeName>
</protein>
<feature type="domain" description="Fumarylacetoacetase-like C-terminal" evidence="17">
    <location>
        <begin position="113"/>
        <end position="394"/>
    </location>
</feature>
<evidence type="ECO:0000256" key="10">
    <source>
        <dbReference type="ARBA" id="ARBA00022878"/>
    </source>
</evidence>
<comment type="pathway">
    <text evidence="2 16">Amino-acid degradation; L-phenylalanine degradation; acetoacetate and fumarate from L-phenylalanine: step 6/6.</text>
</comment>
<evidence type="ECO:0000256" key="7">
    <source>
        <dbReference type="ARBA" id="ARBA00022801"/>
    </source>
</evidence>
<feature type="domain" description="Fumarylacetoacetase N-terminal" evidence="18">
    <location>
        <begin position="19"/>
        <end position="106"/>
    </location>
</feature>
<feature type="binding site" evidence="15">
    <location>
        <position position="114"/>
    </location>
    <ligand>
        <name>Ca(2+)</name>
        <dbReference type="ChEBI" id="CHEBI:29108"/>
    </ligand>
</feature>
<dbReference type="GO" id="GO:0004334">
    <property type="term" value="F:fumarylacetoacetase activity"/>
    <property type="evidence" value="ECO:0007669"/>
    <property type="project" value="UniProtKB-UniRule"/>
</dbReference>
<keyword evidence="7 16" id="KW-0378">Hydrolase</keyword>
<feature type="binding site" evidence="14">
    <location>
        <position position="130"/>
    </location>
    <ligand>
        <name>substrate</name>
    </ligand>
</feature>
<dbReference type="FunFam" id="3.90.850.10:FF:000004">
    <property type="entry name" value="Fumarylacetoacetase"/>
    <property type="match status" value="1"/>
</dbReference>
<dbReference type="EC" id="3.7.1.2" evidence="4 16"/>
<evidence type="ECO:0000256" key="5">
    <source>
        <dbReference type="ARBA" id="ARBA00014741"/>
    </source>
</evidence>
<evidence type="ECO:0000256" key="2">
    <source>
        <dbReference type="ARBA" id="ARBA00004782"/>
    </source>
</evidence>
<dbReference type="GO" id="GO:0006559">
    <property type="term" value="P:L-phenylalanine catabolic process"/>
    <property type="evidence" value="ECO:0007669"/>
    <property type="project" value="UniProtKB-UniRule"/>
</dbReference>
<feature type="binding site" evidence="14">
    <location>
        <position position="116"/>
    </location>
    <ligand>
        <name>substrate</name>
    </ligand>
</feature>
<dbReference type="InterPro" id="IPR036663">
    <property type="entry name" value="Fumarylacetoacetase_C_sf"/>
</dbReference>
<dbReference type="InterPro" id="IPR011234">
    <property type="entry name" value="Fumarylacetoacetase-like_C"/>
</dbReference>
<name>R7QEG5_CHOCR</name>
<dbReference type="STRING" id="2769.R7QEG5"/>
<dbReference type="InterPro" id="IPR005959">
    <property type="entry name" value="Fumarylacetoacetase"/>
</dbReference>
<dbReference type="SUPFAM" id="SSF56529">
    <property type="entry name" value="FAH"/>
    <property type="match status" value="1"/>
</dbReference>
<feature type="binding site" evidence="15">
    <location>
        <position position="222"/>
    </location>
    <ligand>
        <name>Ca(2+)</name>
        <dbReference type="ChEBI" id="CHEBI:29108"/>
    </ligand>
</feature>
<dbReference type="PhylomeDB" id="R7QEG5"/>
<dbReference type="PANTHER" id="PTHR43069:SF2">
    <property type="entry name" value="FUMARYLACETOACETASE"/>
    <property type="match status" value="1"/>
</dbReference>
<feature type="binding site" evidence="14">
    <location>
        <position position="233"/>
    </location>
    <ligand>
        <name>substrate</name>
    </ligand>
</feature>
<feature type="binding site" evidence="14">
    <location>
        <position position="229"/>
    </location>
    <ligand>
        <name>substrate</name>
    </ligand>
</feature>
<proteinExistence type="inferred from homology"/>
<accession>R7QEG5</accession>
<evidence type="ECO:0000256" key="6">
    <source>
        <dbReference type="ARBA" id="ARBA00022723"/>
    </source>
</evidence>
<keyword evidence="6 15" id="KW-0479">Metal-binding</keyword>
<evidence type="ECO:0000256" key="9">
    <source>
        <dbReference type="ARBA" id="ARBA00022842"/>
    </source>
</evidence>
<dbReference type="NCBIfam" id="TIGR01266">
    <property type="entry name" value="fum_ac_acetase"/>
    <property type="match status" value="1"/>
</dbReference>
<evidence type="ECO:0000256" key="8">
    <source>
        <dbReference type="ARBA" id="ARBA00022837"/>
    </source>
</evidence>
<evidence type="ECO:0000259" key="18">
    <source>
        <dbReference type="Pfam" id="PF09298"/>
    </source>
</evidence>